<dbReference type="STRING" id="30069.A0A182Y1F0"/>
<evidence type="ECO:0000313" key="6">
    <source>
        <dbReference type="EnsemblMetazoa" id="ASTEI02286-PA"/>
    </source>
</evidence>
<dbReference type="OMA" id="LYGYCIP"/>
<reference evidence="7" key="1">
    <citation type="journal article" date="2014" name="Genome Biol.">
        <title>Genome analysis of a major urban malaria vector mosquito, Anopheles stephensi.</title>
        <authorList>
            <person name="Jiang X."/>
            <person name="Peery A."/>
            <person name="Hall A.B."/>
            <person name="Sharma A."/>
            <person name="Chen X.G."/>
            <person name="Waterhouse R.M."/>
            <person name="Komissarov A."/>
            <person name="Riehle M.M."/>
            <person name="Shouche Y."/>
            <person name="Sharakhova M.V."/>
            <person name="Lawson D."/>
            <person name="Pakpour N."/>
            <person name="Arensburger P."/>
            <person name="Davidson V.L."/>
            <person name="Eiglmeier K."/>
            <person name="Emrich S."/>
            <person name="George P."/>
            <person name="Kennedy R.C."/>
            <person name="Mane S.P."/>
            <person name="Maslen G."/>
            <person name="Oringanje C."/>
            <person name="Qi Y."/>
            <person name="Settlage R."/>
            <person name="Tojo M."/>
            <person name="Tubio J.M."/>
            <person name="Unger M.F."/>
            <person name="Wang B."/>
            <person name="Vernick K.D."/>
            <person name="Ribeiro J.M."/>
            <person name="James A.A."/>
            <person name="Michel K."/>
            <person name="Riehle M.A."/>
            <person name="Luckhart S."/>
            <person name="Sharakhov I.V."/>
            <person name="Tu Z."/>
        </authorList>
    </citation>
    <scope>NUCLEOTIDE SEQUENCE [LARGE SCALE GENOMIC DNA]</scope>
    <source>
        <strain evidence="7">Indian</strain>
    </source>
</reference>
<keyword evidence="4" id="KW-0472">Membrane</keyword>
<dbReference type="InterPro" id="IPR053071">
    <property type="entry name" value="GPCR1-related_rcpt"/>
</dbReference>
<dbReference type="EnsemblMetazoa" id="ASTEI02286-RA">
    <property type="protein sequence ID" value="ASTEI02286-PA"/>
    <property type="gene ID" value="ASTEI02286"/>
</dbReference>
<reference evidence="6" key="2">
    <citation type="submission" date="2020-05" db="UniProtKB">
        <authorList>
            <consortium name="EnsemblMetazoa"/>
        </authorList>
    </citation>
    <scope>IDENTIFICATION</scope>
    <source>
        <strain evidence="6">Indian</strain>
    </source>
</reference>
<evidence type="ECO:0000313" key="7">
    <source>
        <dbReference type="Proteomes" id="UP000076408"/>
    </source>
</evidence>
<keyword evidence="2" id="KW-0812">Transmembrane</keyword>
<dbReference type="GO" id="GO:0016020">
    <property type="term" value="C:membrane"/>
    <property type="evidence" value="ECO:0007669"/>
    <property type="project" value="UniProtKB-SubCell"/>
</dbReference>
<dbReference type="InterPro" id="IPR017452">
    <property type="entry name" value="GPCR_Rhodpsn_7TM"/>
</dbReference>
<dbReference type="Gene3D" id="1.20.1070.10">
    <property type="entry name" value="Rhodopsin 7-helix transmembrane proteins"/>
    <property type="match status" value="1"/>
</dbReference>
<organism evidence="6 7">
    <name type="scientific">Anopheles stephensi</name>
    <name type="common">Indo-Pakistan malaria mosquito</name>
    <dbReference type="NCBI Taxonomy" id="30069"/>
    <lineage>
        <taxon>Eukaryota</taxon>
        <taxon>Metazoa</taxon>
        <taxon>Ecdysozoa</taxon>
        <taxon>Arthropoda</taxon>
        <taxon>Hexapoda</taxon>
        <taxon>Insecta</taxon>
        <taxon>Pterygota</taxon>
        <taxon>Neoptera</taxon>
        <taxon>Endopterygota</taxon>
        <taxon>Diptera</taxon>
        <taxon>Nematocera</taxon>
        <taxon>Culicoidea</taxon>
        <taxon>Culicidae</taxon>
        <taxon>Anophelinae</taxon>
        <taxon>Anopheles</taxon>
    </lineage>
</organism>
<evidence type="ECO:0000256" key="1">
    <source>
        <dbReference type="ARBA" id="ARBA00004370"/>
    </source>
</evidence>
<evidence type="ECO:0000256" key="2">
    <source>
        <dbReference type="ARBA" id="ARBA00022692"/>
    </source>
</evidence>
<dbReference type="SUPFAM" id="SSF81321">
    <property type="entry name" value="Family A G protein-coupled receptor-like"/>
    <property type="match status" value="1"/>
</dbReference>
<comment type="subcellular location">
    <subcellularLocation>
        <location evidence="1">Membrane</location>
    </subcellularLocation>
</comment>
<accession>A0A182Y1F0</accession>
<dbReference type="AlphaFoldDB" id="A0A182Y1F0"/>
<protein>
    <recommendedName>
        <fullName evidence="5">G-protein coupled receptors family 1 profile domain-containing protein</fullName>
    </recommendedName>
</protein>
<sequence length="162" mass="18392">MDETYNFINKSLSRQSKYQIPKSSSNNYEVPQINSSAFYTTHIEEYSKDTAYSYDNCATFEGNTSYLNVSCETILNYSIPLYGYCIPFVLLITLAANSLIIVILKKRTMASPTNVILMAMALCDMFTLLFPAPGLIYMYTFGNHYKPLAPIIACYVWNALNE</sequence>
<evidence type="ECO:0000259" key="5">
    <source>
        <dbReference type="PROSITE" id="PS50262"/>
    </source>
</evidence>
<dbReference type="PROSITE" id="PS50262">
    <property type="entry name" value="G_PROTEIN_RECEP_F1_2"/>
    <property type="match status" value="1"/>
</dbReference>
<dbReference type="VEuPathDB" id="VectorBase:ASTE004560"/>
<dbReference type="Proteomes" id="UP000076408">
    <property type="component" value="Unassembled WGS sequence"/>
</dbReference>
<dbReference type="PANTHER" id="PTHR47023:SF1">
    <property type="entry name" value="SEX PEPTIDE RECEPTOR"/>
    <property type="match status" value="1"/>
</dbReference>
<name>A0A182Y1F0_ANOST</name>
<dbReference type="PANTHER" id="PTHR47023">
    <property type="entry name" value="SEX PEPTIDE RECEPTOR"/>
    <property type="match status" value="1"/>
</dbReference>
<keyword evidence="3" id="KW-1133">Transmembrane helix</keyword>
<keyword evidence="7" id="KW-1185">Reference proteome</keyword>
<feature type="domain" description="G-protein coupled receptors family 1 profile" evidence="5">
    <location>
        <begin position="96"/>
        <end position="162"/>
    </location>
</feature>
<evidence type="ECO:0000256" key="3">
    <source>
        <dbReference type="ARBA" id="ARBA00022989"/>
    </source>
</evidence>
<dbReference type="VEuPathDB" id="VectorBase:ASTEI02286"/>
<proteinExistence type="predicted"/>
<evidence type="ECO:0000256" key="4">
    <source>
        <dbReference type="ARBA" id="ARBA00023136"/>
    </source>
</evidence>
<dbReference type="VEuPathDB" id="VectorBase:ASTEI20_038720"/>